<evidence type="ECO:0000259" key="4">
    <source>
        <dbReference type="Pfam" id="PF24883"/>
    </source>
</evidence>
<dbReference type="Proteomes" id="UP001321760">
    <property type="component" value="Unassembled WGS sequence"/>
</dbReference>
<evidence type="ECO:0000256" key="1">
    <source>
        <dbReference type="ARBA" id="ARBA00022737"/>
    </source>
</evidence>
<gene>
    <name evidence="5" type="ORF">QBC34DRAFT_222717</name>
</gene>
<feature type="repeat" description="ANK" evidence="2">
    <location>
        <begin position="795"/>
        <end position="828"/>
    </location>
</feature>
<dbReference type="SUPFAM" id="SSF52540">
    <property type="entry name" value="P-loop containing nucleoside triphosphate hydrolases"/>
    <property type="match status" value="1"/>
</dbReference>
<dbReference type="SMART" id="SM00248">
    <property type="entry name" value="ANK"/>
    <property type="match status" value="4"/>
</dbReference>
<keyword evidence="2" id="KW-0040">ANK repeat</keyword>
<dbReference type="PANTHER" id="PTHR10039:SF5">
    <property type="entry name" value="NACHT DOMAIN-CONTAINING PROTEIN"/>
    <property type="match status" value="1"/>
</dbReference>
<proteinExistence type="predicted"/>
<protein>
    <recommendedName>
        <fullName evidence="4">Nephrocystin 3-like N-terminal domain-containing protein</fullName>
    </recommendedName>
</protein>
<dbReference type="Pfam" id="PF12796">
    <property type="entry name" value="Ank_2"/>
    <property type="match status" value="1"/>
</dbReference>
<sequence>MPTTWTCAALPDSMTKGSRRSAVSFGNSPSSVYSSLVSETRKSTTLKCYAASAQSVFTEALTCPECSKALAFPEMSFRENAVREPLPSTCNWFFSLQVYQDWESRSDPSLFGRFLWVKGKPGAGKSTLIKEAVRRKKDRNDTNVIIGTFFFNARGTTLQHTLLGMLRSICWHIFNQDNYFKGCVVDHYRATSKSARGQWIPGENELRALVLDALGTRPASAPRIVLFIDALDECEESGARDIIRYLTTLLDVADKSGQQLDLCLSSRHYPTISSPRGFDIVVDDANRDDILRYIQAKIPSDIMTSRQSVEILHSMILQKSSGIFLWVVLVIDIVLQDVDEGKTAAEIEQSLKEAPSDLVTLFSDLIGTIRPRERANAMRLIHWVLLVNKPLRVPDLQAIQACHNKTAQPFGPDLAERPQTVHQLSLMWDGDVVRMRRQVCSMSRGLIEVKDVVQDGDRARPIIQFVHETVREFFMSEGSRLFQTPKFLGIGHISILGTCAQALCVPNLRTRRQARQDNPDLSLFGNNLDFSFLQTYSVDRLLFHAIRARSSMPLPNSIIHLAGRIATMISRREFGGRTSWNIVRWSTISPQTLEPLLVYDQQLESCAGSLALACTNVLQALESSQAKVDPPIPGSPASLLQSSLEDWFTLPHSLSNLSRCSSAEPTQVRNRKDRQTLSAIQLLLTNRSTLHIADMEGNTLLHLSSWLGLAKVTQLLLEHGLNPDLLNYCGMSPLSLACQYGHTAVASLLLDKGAKVDISGPGGYTPLHLAVEQSHLGLVNLLIFHDANPQAADVYGSTPLHIAAKLGAEAMIIKSLINANADLSVLNQDGHLPLQIAEFYASDLSPWSLNPRSRWSGHTTNFRKTVASRTQHRHSYVTPSGEMLSAWAPPARPSGVGSDASESLLHSVPREPESRSYLAPGGNRRQ</sequence>
<dbReference type="Pfam" id="PF00023">
    <property type="entry name" value="Ank"/>
    <property type="match status" value="1"/>
</dbReference>
<evidence type="ECO:0000256" key="3">
    <source>
        <dbReference type="SAM" id="MobiDB-lite"/>
    </source>
</evidence>
<evidence type="ECO:0000313" key="6">
    <source>
        <dbReference type="Proteomes" id="UP001321760"/>
    </source>
</evidence>
<feature type="repeat" description="ANK" evidence="2">
    <location>
        <begin position="696"/>
        <end position="728"/>
    </location>
</feature>
<dbReference type="PROSITE" id="PS50088">
    <property type="entry name" value="ANK_REPEAT"/>
    <property type="match status" value="4"/>
</dbReference>
<feature type="repeat" description="ANK" evidence="2">
    <location>
        <begin position="729"/>
        <end position="761"/>
    </location>
</feature>
<reference evidence="5" key="1">
    <citation type="journal article" date="2023" name="Mol. Phylogenet. Evol.">
        <title>Genome-scale phylogeny and comparative genomics of the fungal order Sordariales.</title>
        <authorList>
            <person name="Hensen N."/>
            <person name="Bonometti L."/>
            <person name="Westerberg I."/>
            <person name="Brannstrom I.O."/>
            <person name="Guillou S."/>
            <person name="Cros-Aarteil S."/>
            <person name="Calhoun S."/>
            <person name="Haridas S."/>
            <person name="Kuo A."/>
            <person name="Mondo S."/>
            <person name="Pangilinan J."/>
            <person name="Riley R."/>
            <person name="LaButti K."/>
            <person name="Andreopoulos B."/>
            <person name="Lipzen A."/>
            <person name="Chen C."/>
            <person name="Yan M."/>
            <person name="Daum C."/>
            <person name="Ng V."/>
            <person name="Clum A."/>
            <person name="Steindorff A."/>
            <person name="Ohm R.A."/>
            <person name="Martin F."/>
            <person name="Silar P."/>
            <person name="Natvig D.O."/>
            <person name="Lalanne C."/>
            <person name="Gautier V."/>
            <person name="Ament-Velasquez S.L."/>
            <person name="Kruys A."/>
            <person name="Hutchinson M.I."/>
            <person name="Powell A.J."/>
            <person name="Barry K."/>
            <person name="Miller A.N."/>
            <person name="Grigoriev I.V."/>
            <person name="Debuchy R."/>
            <person name="Gladieux P."/>
            <person name="Hiltunen Thoren M."/>
            <person name="Johannesson H."/>
        </authorList>
    </citation>
    <scope>NUCLEOTIDE SEQUENCE</scope>
    <source>
        <strain evidence="5">PSN243</strain>
    </source>
</reference>
<comment type="caution">
    <text evidence="5">The sequence shown here is derived from an EMBL/GenBank/DDBJ whole genome shotgun (WGS) entry which is preliminary data.</text>
</comment>
<feature type="domain" description="Nephrocystin 3-like N-terminal" evidence="4">
    <location>
        <begin position="89"/>
        <end position="267"/>
    </location>
</feature>
<feature type="repeat" description="ANK" evidence="2">
    <location>
        <begin position="762"/>
        <end position="794"/>
    </location>
</feature>
<dbReference type="Pfam" id="PF24883">
    <property type="entry name" value="NPHP3_N"/>
    <property type="match status" value="1"/>
</dbReference>
<dbReference type="InterPro" id="IPR056884">
    <property type="entry name" value="NPHP3-like_N"/>
</dbReference>
<dbReference type="PANTHER" id="PTHR10039">
    <property type="entry name" value="AMELOGENIN"/>
    <property type="match status" value="1"/>
</dbReference>
<organism evidence="5 6">
    <name type="scientific">Podospora aff. communis PSN243</name>
    <dbReference type="NCBI Taxonomy" id="3040156"/>
    <lineage>
        <taxon>Eukaryota</taxon>
        <taxon>Fungi</taxon>
        <taxon>Dikarya</taxon>
        <taxon>Ascomycota</taxon>
        <taxon>Pezizomycotina</taxon>
        <taxon>Sordariomycetes</taxon>
        <taxon>Sordariomycetidae</taxon>
        <taxon>Sordariales</taxon>
        <taxon>Podosporaceae</taxon>
        <taxon>Podospora</taxon>
    </lineage>
</organism>
<dbReference type="PROSITE" id="PS50297">
    <property type="entry name" value="ANK_REP_REGION"/>
    <property type="match status" value="4"/>
</dbReference>
<dbReference type="EMBL" id="MU866003">
    <property type="protein sequence ID" value="KAK4442932.1"/>
    <property type="molecule type" value="Genomic_DNA"/>
</dbReference>
<accession>A0AAV9G517</accession>
<reference evidence="5" key="2">
    <citation type="submission" date="2023-05" db="EMBL/GenBank/DDBJ databases">
        <authorList>
            <consortium name="Lawrence Berkeley National Laboratory"/>
            <person name="Steindorff A."/>
            <person name="Hensen N."/>
            <person name="Bonometti L."/>
            <person name="Westerberg I."/>
            <person name="Brannstrom I.O."/>
            <person name="Guillou S."/>
            <person name="Cros-Aarteil S."/>
            <person name="Calhoun S."/>
            <person name="Haridas S."/>
            <person name="Kuo A."/>
            <person name="Mondo S."/>
            <person name="Pangilinan J."/>
            <person name="Riley R."/>
            <person name="Labutti K."/>
            <person name="Andreopoulos B."/>
            <person name="Lipzen A."/>
            <person name="Chen C."/>
            <person name="Yanf M."/>
            <person name="Daum C."/>
            <person name="Ng V."/>
            <person name="Clum A."/>
            <person name="Ohm R."/>
            <person name="Martin F."/>
            <person name="Silar P."/>
            <person name="Natvig D."/>
            <person name="Lalanne C."/>
            <person name="Gautier V."/>
            <person name="Ament-Velasquez S.L."/>
            <person name="Kruys A."/>
            <person name="Hutchinson M.I."/>
            <person name="Powell A.J."/>
            <person name="Barry K."/>
            <person name="Miller A.N."/>
            <person name="Grigoriev I.V."/>
            <person name="Debuchy R."/>
            <person name="Gladieux P."/>
            <person name="Thoren M.H."/>
            <person name="Johannesson H."/>
        </authorList>
    </citation>
    <scope>NUCLEOTIDE SEQUENCE</scope>
    <source>
        <strain evidence="5">PSN243</strain>
    </source>
</reference>
<dbReference type="Gene3D" id="3.40.50.300">
    <property type="entry name" value="P-loop containing nucleotide triphosphate hydrolases"/>
    <property type="match status" value="1"/>
</dbReference>
<dbReference type="InterPro" id="IPR027417">
    <property type="entry name" value="P-loop_NTPase"/>
</dbReference>
<evidence type="ECO:0000256" key="2">
    <source>
        <dbReference type="PROSITE-ProRule" id="PRU00023"/>
    </source>
</evidence>
<keyword evidence="1" id="KW-0677">Repeat</keyword>
<evidence type="ECO:0000313" key="5">
    <source>
        <dbReference type="EMBL" id="KAK4442932.1"/>
    </source>
</evidence>
<dbReference type="AlphaFoldDB" id="A0AAV9G517"/>
<dbReference type="Gene3D" id="1.25.40.20">
    <property type="entry name" value="Ankyrin repeat-containing domain"/>
    <property type="match status" value="1"/>
</dbReference>
<dbReference type="InterPro" id="IPR036770">
    <property type="entry name" value="Ankyrin_rpt-contain_sf"/>
</dbReference>
<feature type="region of interest" description="Disordered" evidence="3">
    <location>
        <begin position="883"/>
        <end position="926"/>
    </location>
</feature>
<name>A0AAV9G517_9PEZI</name>
<dbReference type="InterPro" id="IPR002110">
    <property type="entry name" value="Ankyrin_rpt"/>
</dbReference>
<dbReference type="SUPFAM" id="SSF48403">
    <property type="entry name" value="Ankyrin repeat"/>
    <property type="match status" value="1"/>
</dbReference>
<keyword evidence="6" id="KW-1185">Reference proteome</keyword>